<organism evidence="2 3">
    <name type="scientific">Paramarasmius palmivorus</name>
    <dbReference type="NCBI Taxonomy" id="297713"/>
    <lineage>
        <taxon>Eukaryota</taxon>
        <taxon>Fungi</taxon>
        <taxon>Dikarya</taxon>
        <taxon>Basidiomycota</taxon>
        <taxon>Agaricomycotina</taxon>
        <taxon>Agaricomycetes</taxon>
        <taxon>Agaricomycetidae</taxon>
        <taxon>Agaricales</taxon>
        <taxon>Marasmiineae</taxon>
        <taxon>Marasmiaceae</taxon>
        <taxon>Paramarasmius</taxon>
    </lineage>
</organism>
<feature type="chain" id="PRO_5043698820" evidence="1">
    <location>
        <begin position="20"/>
        <end position="133"/>
    </location>
</feature>
<protein>
    <submittedName>
        <fullName evidence="2">Uncharacterized protein</fullName>
    </submittedName>
</protein>
<gene>
    <name evidence="2" type="ORF">VNI00_010447</name>
</gene>
<evidence type="ECO:0000313" key="2">
    <source>
        <dbReference type="EMBL" id="KAK7038817.1"/>
    </source>
</evidence>
<name>A0AAW0CKS2_9AGAR</name>
<dbReference type="Proteomes" id="UP001383192">
    <property type="component" value="Unassembled WGS sequence"/>
</dbReference>
<sequence length="133" mass="14834">MQFATLFLTLTTAAIGVIGIPTAEDITKRETSYGNPDLVVDQGDRRKLNFGSTGGHPNACPGHCLSYNSTTVPYINHSRLIDICYIPKDGERHGDESWGNPDDMVDEGDRWRFNYGTANNNPCGNHYICYYNK</sequence>
<keyword evidence="3" id="KW-1185">Reference proteome</keyword>
<dbReference type="AlphaFoldDB" id="A0AAW0CKS2"/>
<proteinExistence type="predicted"/>
<keyword evidence="1" id="KW-0732">Signal</keyword>
<feature type="signal peptide" evidence="1">
    <location>
        <begin position="1"/>
        <end position="19"/>
    </location>
</feature>
<evidence type="ECO:0000256" key="1">
    <source>
        <dbReference type="SAM" id="SignalP"/>
    </source>
</evidence>
<dbReference type="EMBL" id="JAYKXP010000042">
    <property type="protein sequence ID" value="KAK7038817.1"/>
    <property type="molecule type" value="Genomic_DNA"/>
</dbReference>
<reference evidence="2 3" key="1">
    <citation type="submission" date="2024-01" db="EMBL/GenBank/DDBJ databases">
        <title>A draft genome for a cacao thread blight-causing isolate of Paramarasmius palmivorus.</title>
        <authorList>
            <person name="Baruah I.K."/>
            <person name="Bukari Y."/>
            <person name="Amoako-Attah I."/>
            <person name="Meinhardt L.W."/>
            <person name="Bailey B.A."/>
            <person name="Cohen S.P."/>
        </authorList>
    </citation>
    <scope>NUCLEOTIDE SEQUENCE [LARGE SCALE GENOMIC DNA]</scope>
    <source>
        <strain evidence="2 3">GH-12</strain>
    </source>
</reference>
<accession>A0AAW0CKS2</accession>
<comment type="caution">
    <text evidence="2">The sequence shown here is derived from an EMBL/GenBank/DDBJ whole genome shotgun (WGS) entry which is preliminary data.</text>
</comment>
<evidence type="ECO:0000313" key="3">
    <source>
        <dbReference type="Proteomes" id="UP001383192"/>
    </source>
</evidence>